<protein>
    <submittedName>
        <fullName evidence="1">Uncharacterized protein</fullName>
    </submittedName>
</protein>
<evidence type="ECO:0000313" key="1">
    <source>
        <dbReference type="EMBL" id="GIY80144.1"/>
    </source>
</evidence>
<comment type="caution">
    <text evidence="1">The sequence shown here is derived from an EMBL/GenBank/DDBJ whole genome shotgun (WGS) entry which is preliminary data.</text>
</comment>
<dbReference type="AlphaFoldDB" id="A0AAV4WE62"/>
<accession>A0AAV4WE62</accession>
<evidence type="ECO:0000313" key="2">
    <source>
        <dbReference type="Proteomes" id="UP001054837"/>
    </source>
</evidence>
<name>A0AAV4WE62_9ARAC</name>
<gene>
    <name evidence="1" type="ORF">CDAR_536451</name>
</gene>
<sequence length="92" mass="10671">MESYFGMTISTRTAFSKTAYYSKNKDTISSAYIYHLCYKQLQSRGTNCEILAEVNNKLYEFVGGTIVLRRMGYSTIDFQLQTRPRLVFTTHT</sequence>
<proteinExistence type="predicted"/>
<dbReference type="EMBL" id="BPLQ01014486">
    <property type="protein sequence ID" value="GIY80144.1"/>
    <property type="molecule type" value="Genomic_DNA"/>
</dbReference>
<reference evidence="1 2" key="1">
    <citation type="submission" date="2021-06" db="EMBL/GenBank/DDBJ databases">
        <title>Caerostris darwini draft genome.</title>
        <authorList>
            <person name="Kono N."/>
            <person name="Arakawa K."/>
        </authorList>
    </citation>
    <scope>NUCLEOTIDE SEQUENCE [LARGE SCALE GENOMIC DNA]</scope>
</reference>
<keyword evidence="2" id="KW-1185">Reference proteome</keyword>
<organism evidence="1 2">
    <name type="scientific">Caerostris darwini</name>
    <dbReference type="NCBI Taxonomy" id="1538125"/>
    <lineage>
        <taxon>Eukaryota</taxon>
        <taxon>Metazoa</taxon>
        <taxon>Ecdysozoa</taxon>
        <taxon>Arthropoda</taxon>
        <taxon>Chelicerata</taxon>
        <taxon>Arachnida</taxon>
        <taxon>Araneae</taxon>
        <taxon>Araneomorphae</taxon>
        <taxon>Entelegynae</taxon>
        <taxon>Araneoidea</taxon>
        <taxon>Araneidae</taxon>
        <taxon>Caerostris</taxon>
    </lineage>
</organism>
<dbReference type="Proteomes" id="UP001054837">
    <property type="component" value="Unassembled WGS sequence"/>
</dbReference>